<dbReference type="Gene3D" id="1.20.1280.50">
    <property type="match status" value="1"/>
</dbReference>
<accession>A0A2I2L3M3</accession>
<dbReference type="InterPro" id="IPR001810">
    <property type="entry name" value="F-box_dom"/>
</dbReference>
<keyword evidence="3" id="KW-1185">Reference proteome</keyword>
<dbReference type="PROSITE" id="PS50181">
    <property type="entry name" value="FBOX"/>
    <property type="match status" value="1"/>
</dbReference>
<protein>
    <submittedName>
        <fullName evidence="2">F-box domain-containing protein</fullName>
    </submittedName>
</protein>
<dbReference type="Proteomes" id="UP000236316">
    <property type="component" value="Segment"/>
</dbReference>
<feature type="domain" description="F-box" evidence="1">
    <location>
        <begin position="1"/>
        <end position="45"/>
    </location>
</feature>
<dbReference type="SUPFAM" id="SSF81383">
    <property type="entry name" value="F-box domain"/>
    <property type="match status" value="1"/>
</dbReference>
<sequence>MMEVLSTEVVNTILCYIEDADIENSLLVSKLFNNIIKDDIYWKEKLMVRWGKKNKSNEQTWKDRYIVEKNFGSLSLGPKLHELLNYENNVPLPIKCIYALSYNYNIIYYITEEFNLYQYNIQNNLSTLVDNNVNTTGFFCNGIIYYIKNGHIYLYVEGEKIKVPTVGYVKIIKSSCYKLHAYYINTKGQCYELTKVDGWKSERIEILECKDIIKIYEDFIILTKEGKLFSINNRFDESTKNWINSNYIDKVGQDGGYGVYIILKNKDIYRMSVTSNDNFITSYKIDSCQSKTILHEEKLMANGVYEIQICNSKLLKDIKFYAPYHDRECGMYII</sequence>
<evidence type="ECO:0000313" key="3">
    <source>
        <dbReference type="Proteomes" id="UP000236316"/>
    </source>
</evidence>
<name>A0A2I2L3M3_9VIRU</name>
<evidence type="ECO:0000259" key="1">
    <source>
        <dbReference type="PROSITE" id="PS50181"/>
    </source>
</evidence>
<dbReference type="GeneID" id="35381989"/>
<proteinExistence type="predicted"/>
<dbReference type="KEGG" id="vg:35381989"/>
<gene>
    <name evidence="2" type="ORF">ORPV_224</name>
</gene>
<organism evidence="2">
    <name type="scientific">Orpheovirus IHUMI-LCC2</name>
    <dbReference type="NCBI Taxonomy" id="2023057"/>
    <lineage>
        <taxon>Viruses</taxon>
        <taxon>Varidnaviria</taxon>
        <taxon>Bamfordvirae</taxon>
        <taxon>Nucleocytoviricota</taxon>
        <taxon>Megaviricetes</taxon>
        <taxon>Pimascovirales</taxon>
        <taxon>Ocovirineae</taxon>
        <taxon>Orpheoviridae</taxon>
        <taxon>Alphaorpheovirus</taxon>
        <taxon>Alphaorpheovirus massiliense</taxon>
    </lineage>
</organism>
<dbReference type="EMBL" id="LT906555">
    <property type="protein sequence ID" value="SNW62128.1"/>
    <property type="molecule type" value="Genomic_DNA"/>
</dbReference>
<evidence type="ECO:0000313" key="2">
    <source>
        <dbReference type="EMBL" id="SNW62128.1"/>
    </source>
</evidence>
<reference evidence="2" key="1">
    <citation type="submission" date="2017-08" db="EMBL/GenBank/DDBJ databases">
        <authorList>
            <consortium name="Urmite Genomes"/>
        </authorList>
    </citation>
    <scope>NUCLEOTIDE SEQUENCE [LARGE SCALE GENOMIC DNA]</scope>
    <source>
        <strain evidence="2">IHUMI-LCC2</strain>
    </source>
</reference>
<dbReference type="RefSeq" id="YP_009448430.1">
    <property type="nucleotide sequence ID" value="NC_036594.1"/>
</dbReference>
<dbReference type="InterPro" id="IPR036047">
    <property type="entry name" value="F-box-like_dom_sf"/>
</dbReference>